<organism evidence="1 2">
    <name type="scientific">Ancylostoma ceylanicum</name>
    <dbReference type="NCBI Taxonomy" id="53326"/>
    <lineage>
        <taxon>Eukaryota</taxon>
        <taxon>Metazoa</taxon>
        <taxon>Ecdysozoa</taxon>
        <taxon>Nematoda</taxon>
        <taxon>Chromadorea</taxon>
        <taxon>Rhabditida</taxon>
        <taxon>Rhabditina</taxon>
        <taxon>Rhabditomorpha</taxon>
        <taxon>Strongyloidea</taxon>
        <taxon>Ancylostomatidae</taxon>
        <taxon>Ancylostomatinae</taxon>
        <taxon>Ancylostoma</taxon>
    </lineage>
</organism>
<comment type="caution">
    <text evidence="1">The sequence shown here is derived from an EMBL/GenBank/DDBJ whole genome shotgun (WGS) entry which is preliminary data.</text>
</comment>
<reference evidence="2" key="1">
    <citation type="journal article" date="2015" name="Nat. Genet.">
        <title>The genome and transcriptome of the zoonotic hookworm Ancylostoma ceylanicum identify infection-specific gene families.</title>
        <authorList>
            <person name="Schwarz E.M."/>
            <person name="Hu Y."/>
            <person name="Antoshechkin I."/>
            <person name="Miller M.M."/>
            <person name="Sternberg P.W."/>
            <person name="Aroian R.V."/>
        </authorList>
    </citation>
    <scope>NUCLEOTIDE SEQUENCE</scope>
    <source>
        <strain evidence="2">HY135</strain>
    </source>
</reference>
<protein>
    <submittedName>
        <fullName evidence="1">Uncharacterized protein</fullName>
    </submittedName>
</protein>
<evidence type="ECO:0000313" key="2">
    <source>
        <dbReference type="Proteomes" id="UP000024635"/>
    </source>
</evidence>
<dbReference type="AlphaFoldDB" id="A0A016UED8"/>
<gene>
    <name evidence="1" type="primary">Acey_s0044.g1084</name>
    <name evidence="1" type="synonym">Acey-nhr-142</name>
    <name evidence="1" type="ORF">Y032_0044g1084</name>
</gene>
<name>A0A016UED8_9BILA</name>
<evidence type="ECO:0000313" key="1">
    <source>
        <dbReference type="EMBL" id="EYC13291.1"/>
    </source>
</evidence>
<accession>A0A016UED8</accession>
<dbReference type="OrthoDB" id="10018779at2759"/>
<dbReference type="Proteomes" id="UP000024635">
    <property type="component" value="Unassembled WGS sequence"/>
</dbReference>
<proteinExistence type="predicted"/>
<sequence length="82" mass="9218">MGENTAVNINTVRLELGPLTDYDPQKIRSCCPQTFEEIYFYTRTRYNISHLQSIFGVSANSFDASINSFLHGIDDAAQVVNV</sequence>
<keyword evidence="2" id="KW-1185">Reference proteome</keyword>
<dbReference type="EMBL" id="JARK01001380">
    <property type="protein sequence ID" value="EYC13291.1"/>
    <property type="molecule type" value="Genomic_DNA"/>
</dbReference>